<organism evidence="2 3">
    <name type="scientific">Cirrhinus mrigala</name>
    <name type="common">Mrigala</name>
    <dbReference type="NCBI Taxonomy" id="683832"/>
    <lineage>
        <taxon>Eukaryota</taxon>
        <taxon>Metazoa</taxon>
        <taxon>Chordata</taxon>
        <taxon>Craniata</taxon>
        <taxon>Vertebrata</taxon>
        <taxon>Euteleostomi</taxon>
        <taxon>Actinopterygii</taxon>
        <taxon>Neopterygii</taxon>
        <taxon>Teleostei</taxon>
        <taxon>Ostariophysi</taxon>
        <taxon>Cypriniformes</taxon>
        <taxon>Cyprinidae</taxon>
        <taxon>Labeoninae</taxon>
        <taxon>Labeonini</taxon>
        <taxon>Cirrhinus</taxon>
    </lineage>
</organism>
<feature type="region of interest" description="Disordered" evidence="1">
    <location>
        <begin position="1"/>
        <end position="26"/>
    </location>
</feature>
<proteinExistence type="predicted"/>
<name>A0ABD0NS73_CIRMR</name>
<evidence type="ECO:0000313" key="3">
    <source>
        <dbReference type="Proteomes" id="UP001529510"/>
    </source>
</evidence>
<feature type="non-terminal residue" evidence="2">
    <location>
        <position position="77"/>
    </location>
</feature>
<feature type="non-terminal residue" evidence="2">
    <location>
        <position position="1"/>
    </location>
</feature>
<keyword evidence="3" id="KW-1185">Reference proteome</keyword>
<sequence>VTEHLEQKFQKFTDSAPEESSSLTNSHTSFRFSWGNEDGSDGPSMFNNRLDCTLKKDGIKYLSNRKYWHLDLRACPL</sequence>
<dbReference type="EMBL" id="JAMKFB020000020">
    <property type="protein sequence ID" value="KAL0164679.1"/>
    <property type="molecule type" value="Genomic_DNA"/>
</dbReference>
<protein>
    <submittedName>
        <fullName evidence="2">Uncharacterized protein</fullName>
    </submittedName>
</protein>
<gene>
    <name evidence="2" type="ORF">M9458_040432</name>
</gene>
<accession>A0ABD0NS73</accession>
<dbReference type="AlphaFoldDB" id="A0ABD0NS73"/>
<feature type="compositionally biased region" description="Basic and acidic residues" evidence="1">
    <location>
        <begin position="1"/>
        <end position="11"/>
    </location>
</feature>
<reference evidence="2 3" key="1">
    <citation type="submission" date="2024-05" db="EMBL/GenBank/DDBJ databases">
        <title>Genome sequencing and assembly of Indian major carp, Cirrhinus mrigala (Hamilton, 1822).</title>
        <authorList>
            <person name="Mohindra V."/>
            <person name="Chowdhury L.M."/>
            <person name="Lal K."/>
            <person name="Jena J.K."/>
        </authorList>
    </citation>
    <scope>NUCLEOTIDE SEQUENCE [LARGE SCALE GENOMIC DNA]</scope>
    <source>
        <strain evidence="2">CM1030</strain>
        <tissue evidence="2">Blood</tissue>
    </source>
</reference>
<feature type="compositionally biased region" description="Polar residues" evidence="1">
    <location>
        <begin position="12"/>
        <end position="26"/>
    </location>
</feature>
<dbReference type="Proteomes" id="UP001529510">
    <property type="component" value="Unassembled WGS sequence"/>
</dbReference>
<evidence type="ECO:0000313" key="2">
    <source>
        <dbReference type="EMBL" id="KAL0164679.1"/>
    </source>
</evidence>
<comment type="caution">
    <text evidence="2">The sequence shown here is derived from an EMBL/GenBank/DDBJ whole genome shotgun (WGS) entry which is preliminary data.</text>
</comment>
<evidence type="ECO:0000256" key="1">
    <source>
        <dbReference type="SAM" id="MobiDB-lite"/>
    </source>
</evidence>